<dbReference type="Proteomes" id="UP000537260">
    <property type="component" value="Unassembled WGS sequence"/>
</dbReference>
<evidence type="ECO:0008006" key="3">
    <source>
        <dbReference type="Google" id="ProtNLM"/>
    </source>
</evidence>
<dbReference type="InterPro" id="IPR011335">
    <property type="entry name" value="Restrct_endonuc-II-like"/>
</dbReference>
<dbReference type="SUPFAM" id="SSF52980">
    <property type="entry name" value="Restriction endonuclease-like"/>
    <property type="match status" value="1"/>
</dbReference>
<comment type="caution">
    <text evidence="1">The sequence shown here is derived from an EMBL/GenBank/DDBJ whole genome shotgun (WGS) entry which is preliminary data.</text>
</comment>
<evidence type="ECO:0000313" key="2">
    <source>
        <dbReference type="Proteomes" id="UP000537260"/>
    </source>
</evidence>
<dbReference type="RefSeq" id="WP_179578569.1">
    <property type="nucleotide sequence ID" value="NZ_JACCFM010000001.1"/>
</dbReference>
<dbReference type="AlphaFoldDB" id="A0A7Z0J6F7"/>
<reference evidence="1 2" key="1">
    <citation type="submission" date="2020-07" db="EMBL/GenBank/DDBJ databases">
        <title>Sequencing the genomes of 1000 actinobacteria strains.</title>
        <authorList>
            <person name="Klenk H.-P."/>
        </authorList>
    </citation>
    <scope>NUCLEOTIDE SEQUENCE [LARGE SCALE GENOMIC DNA]</scope>
    <source>
        <strain evidence="1 2">LI1</strain>
    </source>
</reference>
<proteinExistence type="predicted"/>
<keyword evidence="2" id="KW-1185">Reference proteome</keyword>
<sequence>MSPGHAFSQVTAAQLYRIPLALRWETSAILHVAVNEYDEPPDVVGVRGHRFVGLADHVRTFRGFRVTDPAITWCHLGAILSLYDLVAAGDFLVSGRVLDNGRESPLATIAELTKAAREFRGHRGVRNVRAALERVRTDVDSRPETWTRLLLIDAGLPEPVVNLPIYSASGERLGKPDLAYQEARTLLEYEGDEHRVSKSRFRSDIARRERFEANGWRVIRVTADDVFTSPRVFVARVRRILMQQSHARSESWSS</sequence>
<dbReference type="EMBL" id="JACCFM010000001">
    <property type="protein sequence ID" value="NYJ19883.1"/>
    <property type="molecule type" value="Genomic_DNA"/>
</dbReference>
<evidence type="ECO:0000313" key="1">
    <source>
        <dbReference type="EMBL" id="NYJ19883.1"/>
    </source>
</evidence>
<name>A0A7Z0J6F7_9MICO</name>
<protein>
    <recommendedName>
        <fullName evidence="3">DUF559 domain-containing protein</fullName>
    </recommendedName>
</protein>
<organism evidence="1 2">
    <name type="scientific">Glaciibacter psychrotolerans</name>
    <dbReference type="NCBI Taxonomy" id="670054"/>
    <lineage>
        <taxon>Bacteria</taxon>
        <taxon>Bacillati</taxon>
        <taxon>Actinomycetota</taxon>
        <taxon>Actinomycetes</taxon>
        <taxon>Micrococcales</taxon>
        <taxon>Microbacteriaceae</taxon>
        <taxon>Glaciibacter</taxon>
    </lineage>
</organism>
<dbReference type="Gene3D" id="3.40.960.10">
    <property type="entry name" value="VSR Endonuclease"/>
    <property type="match status" value="1"/>
</dbReference>
<accession>A0A7Z0J6F7</accession>
<gene>
    <name evidence="1" type="ORF">HNR05_001674</name>
</gene>